<dbReference type="Pfam" id="PF23414">
    <property type="entry name" value="Beta-prop_EML_2"/>
    <property type="match status" value="1"/>
</dbReference>
<dbReference type="PROSITE" id="PS50294">
    <property type="entry name" value="WD_REPEATS_REGION"/>
    <property type="match status" value="14"/>
</dbReference>
<protein>
    <submittedName>
        <fullName evidence="7">Uncharacterized protein</fullName>
    </submittedName>
</protein>
<keyword evidence="2" id="KW-0677">Repeat</keyword>
<dbReference type="InterPro" id="IPR056884">
    <property type="entry name" value="NPHP3-like_N"/>
</dbReference>
<dbReference type="InParanoid" id="A0A0C2ZV57"/>
<dbReference type="GO" id="GO:0005634">
    <property type="term" value="C:nucleus"/>
    <property type="evidence" value="ECO:0007669"/>
    <property type="project" value="TreeGrafter"/>
</dbReference>
<dbReference type="Gene3D" id="2.130.10.10">
    <property type="entry name" value="YVTN repeat-like/Quinoprotein amine dehydrogenase"/>
    <property type="match status" value="7"/>
</dbReference>
<dbReference type="PRINTS" id="PR00320">
    <property type="entry name" value="GPROTEINBRPT"/>
</dbReference>
<dbReference type="PROSITE" id="PS50082">
    <property type="entry name" value="WD_REPEATS_2"/>
    <property type="match status" value="14"/>
</dbReference>
<accession>A0A0C2ZV57</accession>
<dbReference type="Proteomes" id="UP000053989">
    <property type="component" value="Unassembled WGS sequence"/>
</dbReference>
<reference evidence="7 8" key="1">
    <citation type="submission" date="2014-04" db="EMBL/GenBank/DDBJ databases">
        <authorList>
            <consortium name="DOE Joint Genome Institute"/>
            <person name="Kuo A."/>
            <person name="Kohler A."/>
            <person name="Nagy L.G."/>
            <person name="Floudas D."/>
            <person name="Copeland A."/>
            <person name="Barry K.W."/>
            <person name="Cichocki N."/>
            <person name="Veneault-Fourrey C."/>
            <person name="LaButti K."/>
            <person name="Lindquist E.A."/>
            <person name="Lipzen A."/>
            <person name="Lundell T."/>
            <person name="Morin E."/>
            <person name="Murat C."/>
            <person name="Sun H."/>
            <person name="Tunlid A."/>
            <person name="Henrissat B."/>
            <person name="Grigoriev I.V."/>
            <person name="Hibbett D.S."/>
            <person name="Martin F."/>
            <person name="Nordberg H.P."/>
            <person name="Cantor M.N."/>
            <person name="Hua S.X."/>
        </authorList>
    </citation>
    <scope>NUCLEOTIDE SEQUENCE [LARGE SCALE GENOMIC DNA]</scope>
    <source>
        <strain evidence="7 8">Foug A</strain>
    </source>
</reference>
<proteinExistence type="predicted"/>
<feature type="repeat" description="WD" evidence="3">
    <location>
        <begin position="1289"/>
        <end position="1330"/>
    </location>
</feature>
<feature type="repeat" description="WD" evidence="3">
    <location>
        <begin position="902"/>
        <end position="943"/>
    </location>
</feature>
<dbReference type="SUPFAM" id="SSF52540">
    <property type="entry name" value="P-loop containing nucleoside triphosphate hydrolases"/>
    <property type="match status" value="1"/>
</dbReference>
<dbReference type="InterPro" id="IPR015943">
    <property type="entry name" value="WD40/YVTN_repeat-like_dom_sf"/>
</dbReference>
<dbReference type="Gene3D" id="3.40.50.300">
    <property type="entry name" value="P-loop containing nucleotide triphosphate hydrolases"/>
    <property type="match status" value="1"/>
</dbReference>
<dbReference type="CDD" id="cd00200">
    <property type="entry name" value="WD40"/>
    <property type="match status" value="2"/>
</dbReference>
<dbReference type="InterPro" id="IPR036322">
    <property type="entry name" value="WD40_repeat_dom_sf"/>
</dbReference>
<evidence type="ECO:0000256" key="1">
    <source>
        <dbReference type="ARBA" id="ARBA00022574"/>
    </source>
</evidence>
<evidence type="ECO:0000256" key="2">
    <source>
        <dbReference type="ARBA" id="ARBA00022737"/>
    </source>
</evidence>
<feature type="domain" description="EML-like second beta-propeller" evidence="5">
    <location>
        <begin position="1083"/>
        <end position="1242"/>
    </location>
</feature>
<feature type="region of interest" description="Disordered" evidence="4">
    <location>
        <begin position="40"/>
        <end position="62"/>
    </location>
</feature>
<feature type="repeat" description="WD" evidence="3">
    <location>
        <begin position="1418"/>
        <end position="1459"/>
    </location>
</feature>
<feature type="repeat" description="WD" evidence="3">
    <location>
        <begin position="1117"/>
        <end position="1158"/>
    </location>
</feature>
<feature type="repeat" description="WD" evidence="3">
    <location>
        <begin position="1332"/>
        <end position="1373"/>
    </location>
</feature>
<organism evidence="7 8">
    <name type="scientific">Scleroderma citrinum Foug A</name>
    <dbReference type="NCBI Taxonomy" id="1036808"/>
    <lineage>
        <taxon>Eukaryota</taxon>
        <taxon>Fungi</taxon>
        <taxon>Dikarya</taxon>
        <taxon>Basidiomycota</taxon>
        <taxon>Agaricomycotina</taxon>
        <taxon>Agaricomycetes</taxon>
        <taxon>Agaricomycetidae</taxon>
        <taxon>Boletales</taxon>
        <taxon>Sclerodermatineae</taxon>
        <taxon>Sclerodermataceae</taxon>
        <taxon>Scleroderma</taxon>
    </lineage>
</organism>
<feature type="repeat" description="WD" evidence="3">
    <location>
        <begin position="1246"/>
        <end position="1287"/>
    </location>
</feature>
<keyword evidence="8" id="KW-1185">Reference proteome</keyword>
<dbReference type="InterPro" id="IPR001680">
    <property type="entry name" value="WD40_rpt"/>
</dbReference>
<dbReference type="InterPro" id="IPR019775">
    <property type="entry name" value="WD40_repeat_CS"/>
</dbReference>
<evidence type="ECO:0000313" key="7">
    <source>
        <dbReference type="EMBL" id="KIM56392.1"/>
    </source>
</evidence>
<feature type="domain" description="Nephrocystin 3-like N-terminal" evidence="6">
    <location>
        <begin position="344"/>
        <end position="513"/>
    </location>
</feature>
<dbReference type="STRING" id="1036808.A0A0C2ZV57"/>
<dbReference type="Pfam" id="PF00400">
    <property type="entry name" value="WD40"/>
    <property type="match status" value="11"/>
</dbReference>
<feature type="repeat" description="WD" evidence="3">
    <location>
        <begin position="1031"/>
        <end position="1063"/>
    </location>
</feature>
<sequence>MTNHQSNIRRFKMTLEKTKPRQVTTDPLMDPVCDLSLHIDPLDPGTRKQSQESSPALIPEFASSPRASTDLGRLARFKNLLPFNWSNRNIASSSAGPHDLHERPVQVAPNHEHGSTSQVPQPVAPATCVRDEIDAAQKELDSTVPVPRVAQHAVELVDGTNSAVSQMDTISLTYLQPFKTFNTVASAVSNIHPYAQMALVVLTSAAQLIINQATLDNSVSSLFLKVKSVYEFLLEGDTLANLATMEDPLARIARVISDCAQFIKSYSETKSFWKRLGKNIMAETQIAVADYNNALDELMQQYRDRAVRDIHVNVYRVLEDLNLDSMTYAADVGLKTTKKCLDGTRKEILQEIVDWIHDPDVNAPRIMWLHGQAGKGKSAIAHTIALWSRNVGELGSCFCFARDRQTERLGNKMLSTIARDLANRDPTFRRALARAIEDDNTLRTTTDVMQQWERLLLGPLSKVSGWMVGNIVLVIDALDESGVDSSREHILSVLASSEAASLPSNFRILLTSRPLSDIMTTLRAVQHVKVVSLDDVPIPFTERDIHLYVSKTVKGFGGIGKREIEHITLKADGLFEWARLACDFIKPSAGETSKERFDNLMARATGEGGTLLDSTYRAILESAVGRNPRALTRFRSMMQQILCTLEPLPIGALHGMRVCFIHEHDRFDVAIILDYMGSLLSGVTDHTNPIRPLHASFYDFLTDHSRSEDYFIGESDVQADLAVASLCILDGDLYFNICKLESSYLLNSEVPGFAERVEARISPHLSYSCRFWAKHLQATKFDPDLAGQVKDLLGSEKMLFWFEAMSLLGILGNAAFALSYAVRWLQGKKGYEDAIALGRDGMKFIHHFCIASSASTPHLYMSALPFTPQNSVLYKTLEPKFPCIARVAEGHYQDWPAAQVLFQGHAQMVTSVACSPDGTKIVSGSSDKTLRVWDVDRGVQIGSPLEGHMSFVTSVAFSPDGTKIVSGSSDRTVRIWDANRGVQIGSPFQGHTDWVRSVAFSSDSTRIVSGSSDKTMRVWDADRSVQIGSPLQGHTDWVSSVAFSPDGTRIVSGSSDKTVRVWDADKCVQIGSPSQGHTHLVRSVAFSPDGTRIVSGSTDKTVRVWDADRAMQIGSPLQGHTDWVSSVAFSPDGTRIVSGSDDKTVRVWDADRGVQIGHPFQDHTDWVTSVTFSPDGTRIVSGSHDKTVRVWDADRAVQIVNPLQGHTDWVRSVAFSPDGTRIVSSSDDGTVRVWDADRGVQIGHPLQGHTDRVRSVAFSSDGTRIVSGSSDKTLRIWDADKGVQIGSPHQGHTHLVRSVAFSPDGTSIVSGSEDNTMRIWDADRGVLIGSPLQGHTNWVLSVAFSPDGRKIVSGSSDKTVRVWDADRGVQIGSPFQGHIDWVTSVAFSPNGTRIVSGSDDKTVRIWDAGKSVQIGSPLQGHTDWVTSVAFSPDGTRIVSGSSDMTVRVWDADKGVQIGSPLKGHTSWIKSVAFSPDGTRIVSGSSDKTVRIWGTDQGVQIGSGLPGCIHSVRPVTFSSDGTRVVSGSYYEKTVRVWDDGTEVGIIKDVEENAFVRLHEGSMSSSVKGEPTDLFSYIVISIHFHVI</sequence>
<evidence type="ECO:0000256" key="3">
    <source>
        <dbReference type="PROSITE-ProRule" id="PRU00221"/>
    </source>
</evidence>
<dbReference type="SUPFAM" id="SSF50978">
    <property type="entry name" value="WD40 repeat-like"/>
    <property type="match status" value="3"/>
</dbReference>
<evidence type="ECO:0000259" key="5">
    <source>
        <dbReference type="Pfam" id="PF23414"/>
    </source>
</evidence>
<dbReference type="PANTHER" id="PTHR22847">
    <property type="entry name" value="WD40 REPEAT PROTEIN"/>
    <property type="match status" value="1"/>
</dbReference>
<dbReference type="InterPro" id="IPR020472">
    <property type="entry name" value="WD40_PAC1"/>
</dbReference>
<keyword evidence="1 3" id="KW-0853">WD repeat</keyword>
<feature type="repeat" description="WD" evidence="3">
    <location>
        <begin position="1074"/>
        <end position="1115"/>
    </location>
</feature>
<dbReference type="SMART" id="SM00320">
    <property type="entry name" value="WD40"/>
    <property type="match status" value="15"/>
</dbReference>
<dbReference type="HOGENOM" id="CLU_000288_6_3_1"/>
<dbReference type="GO" id="GO:1990234">
    <property type="term" value="C:transferase complex"/>
    <property type="evidence" value="ECO:0007669"/>
    <property type="project" value="UniProtKB-ARBA"/>
</dbReference>
<dbReference type="PANTHER" id="PTHR22847:SF637">
    <property type="entry name" value="WD REPEAT DOMAIN 5B"/>
    <property type="match status" value="1"/>
</dbReference>
<dbReference type="PROSITE" id="PS00678">
    <property type="entry name" value="WD_REPEATS_1"/>
    <property type="match status" value="1"/>
</dbReference>
<reference evidence="8" key="2">
    <citation type="submission" date="2015-01" db="EMBL/GenBank/DDBJ databases">
        <title>Evolutionary Origins and Diversification of the Mycorrhizal Mutualists.</title>
        <authorList>
            <consortium name="DOE Joint Genome Institute"/>
            <consortium name="Mycorrhizal Genomics Consortium"/>
            <person name="Kohler A."/>
            <person name="Kuo A."/>
            <person name="Nagy L.G."/>
            <person name="Floudas D."/>
            <person name="Copeland A."/>
            <person name="Barry K.W."/>
            <person name="Cichocki N."/>
            <person name="Veneault-Fourrey C."/>
            <person name="LaButti K."/>
            <person name="Lindquist E.A."/>
            <person name="Lipzen A."/>
            <person name="Lundell T."/>
            <person name="Morin E."/>
            <person name="Murat C."/>
            <person name="Riley R."/>
            <person name="Ohm R."/>
            <person name="Sun H."/>
            <person name="Tunlid A."/>
            <person name="Henrissat B."/>
            <person name="Grigoriev I.V."/>
            <person name="Hibbett D.S."/>
            <person name="Martin F."/>
        </authorList>
    </citation>
    <scope>NUCLEOTIDE SEQUENCE [LARGE SCALE GENOMIC DNA]</scope>
    <source>
        <strain evidence="8">Foug A</strain>
    </source>
</reference>
<dbReference type="InterPro" id="IPR027417">
    <property type="entry name" value="P-loop_NTPase"/>
</dbReference>
<feature type="repeat" description="WD" evidence="3">
    <location>
        <begin position="988"/>
        <end position="1029"/>
    </location>
</feature>
<feature type="repeat" description="WD" evidence="3">
    <location>
        <begin position="1203"/>
        <end position="1244"/>
    </location>
</feature>
<feature type="repeat" description="WD" evidence="3">
    <location>
        <begin position="945"/>
        <end position="986"/>
    </location>
</feature>
<dbReference type="InterPro" id="IPR055442">
    <property type="entry name" value="Beta-prop_EML-like_2nd"/>
</dbReference>
<evidence type="ECO:0000259" key="6">
    <source>
        <dbReference type="Pfam" id="PF24883"/>
    </source>
</evidence>
<dbReference type="Pfam" id="PF24883">
    <property type="entry name" value="NPHP3_N"/>
    <property type="match status" value="1"/>
</dbReference>
<name>A0A0C2ZV57_9AGAM</name>
<dbReference type="EMBL" id="KN822117">
    <property type="protein sequence ID" value="KIM56392.1"/>
    <property type="molecule type" value="Genomic_DNA"/>
</dbReference>
<feature type="repeat" description="WD" evidence="3">
    <location>
        <begin position="1461"/>
        <end position="1502"/>
    </location>
</feature>
<gene>
    <name evidence="7" type="ORF">SCLCIDRAFT_29626</name>
</gene>
<dbReference type="OrthoDB" id="163438at2759"/>
<feature type="repeat" description="WD" evidence="3">
    <location>
        <begin position="1375"/>
        <end position="1407"/>
    </location>
</feature>
<feature type="repeat" description="WD" evidence="3">
    <location>
        <begin position="1160"/>
        <end position="1201"/>
    </location>
</feature>
<evidence type="ECO:0000313" key="8">
    <source>
        <dbReference type="Proteomes" id="UP000053989"/>
    </source>
</evidence>
<evidence type="ECO:0000256" key="4">
    <source>
        <dbReference type="SAM" id="MobiDB-lite"/>
    </source>
</evidence>